<dbReference type="EMBL" id="SACK01000008">
    <property type="protein sequence ID" value="RVT98339.1"/>
    <property type="molecule type" value="Genomic_DNA"/>
</dbReference>
<name>A0A437ML31_9SPHI</name>
<reference evidence="2 3" key="1">
    <citation type="submission" date="2019-01" db="EMBL/GenBank/DDBJ databases">
        <authorList>
            <person name="Chen W.-M."/>
        </authorList>
    </citation>
    <scope>NUCLEOTIDE SEQUENCE [LARGE SCALE GENOMIC DNA]</scope>
    <source>
        <strain evidence="2 3">YBJ-36</strain>
    </source>
</reference>
<organism evidence="2 3">
    <name type="scientific">Mucilaginibacter limnophilus</name>
    <dbReference type="NCBI Taxonomy" id="1932778"/>
    <lineage>
        <taxon>Bacteria</taxon>
        <taxon>Pseudomonadati</taxon>
        <taxon>Bacteroidota</taxon>
        <taxon>Sphingobacteriia</taxon>
        <taxon>Sphingobacteriales</taxon>
        <taxon>Sphingobacteriaceae</taxon>
        <taxon>Mucilaginibacter</taxon>
    </lineage>
</organism>
<evidence type="ECO:0000313" key="3">
    <source>
        <dbReference type="Proteomes" id="UP000282759"/>
    </source>
</evidence>
<proteinExistence type="predicted"/>
<evidence type="ECO:0000313" key="2">
    <source>
        <dbReference type="EMBL" id="RVT98339.1"/>
    </source>
</evidence>
<gene>
    <name evidence="2" type="ORF">EOD41_16220</name>
</gene>
<comment type="caution">
    <text evidence="2">The sequence shown here is derived from an EMBL/GenBank/DDBJ whole genome shotgun (WGS) entry which is preliminary data.</text>
</comment>
<keyword evidence="3" id="KW-1185">Reference proteome</keyword>
<dbReference type="RefSeq" id="WP_127706834.1">
    <property type="nucleotide sequence ID" value="NZ_SACK01000008.1"/>
</dbReference>
<evidence type="ECO:0000256" key="1">
    <source>
        <dbReference type="SAM" id="SignalP"/>
    </source>
</evidence>
<protein>
    <submittedName>
        <fullName evidence="2">Uncharacterized protein</fullName>
    </submittedName>
</protein>
<feature type="signal peptide" evidence="1">
    <location>
        <begin position="1"/>
        <end position="22"/>
    </location>
</feature>
<accession>A0A437ML31</accession>
<dbReference type="AlphaFoldDB" id="A0A437ML31"/>
<dbReference type="Proteomes" id="UP000282759">
    <property type="component" value="Unassembled WGS sequence"/>
</dbReference>
<sequence length="172" mass="19841">MKTIKSLLLLTLLSCFTLSVSAKEITLKVKPETIGLKGQYTCDVTLHLIFGNTFHLGTYAYPDDSYYDQQFKYWLTDVNGNLITVPVNNAYITVTMYNIDNNSYSLNLPFYMGSTYQYWNNRNTSFPVPPYYANYDWHKTAITHLVINSINPNTVYGYSVCPEEYYINASSY</sequence>
<feature type="chain" id="PRO_5019465913" evidence="1">
    <location>
        <begin position="23"/>
        <end position="172"/>
    </location>
</feature>
<keyword evidence="1" id="KW-0732">Signal</keyword>